<comment type="cofactor">
    <cofactor evidence="1">
        <name>Mg(2+)</name>
        <dbReference type="ChEBI" id="CHEBI:18420"/>
    </cofactor>
</comment>
<evidence type="ECO:0000256" key="5">
    <source>
        <dbReference type="ARBA" id="ARBA00022763"/>
    </source>
</evidence>
<dbReference type="InterPro" id="IPR006086">
    <property type="entry name" value="XPG-I_dom"/>
</dbReference>
<accession>A0A8I7B8S0</accession>
<dbReference type="Proteomes" id="UP000011116">
    <property type="component" value="Chromosome 3H"/>
</dbReference>
<dbReference type="GO" id="GO:0006281">
    <property type="term" value="P:DNA repair"/>
    <property type="evidence" value="ECO:0007669"/>
    <property type="project" value="UniProtKB-KW"/>
</dbReference>
<keyword evidence="5" id="KW-0227">DNA damage</keyword>
<dbReference type="AlphaFoldDB" id="A0A8I7B8S0"/>
<evidence type="ECO:0000256" key="9">
    <source>
        <dbReference type="ARBA" id="ARBA00038112"/>
    </source>
</evidence>
<evidence type="ECO:0000256" key="1">
    <source>
        <dbReference type="ARBA" id="ARBA00001946"/>
    </source>
</evidence>
<dbReference type="InterPro" id="IPR006085">
    <property type="entry name" value="XPG_DNA_repair_N"/>
</dbReference>
<feature type="domain" description="XPG-I" evidence="11">
    <location>
        <begin position="120"/>
        <end position="190"/>
    </location>
</feature>
<dbReference type="FunFam" id="1.10.150.20:FF:000030">
    <property type="entry name" value="Flap endonuclease GEN-like 1"/>
    <property type="match status" value="1"/>
</dbReference>
<dbReference type="PANTHER" id="PTHR11081">
    <property type="entry name" value="FLAP ENDONUCLEASE FAMILY MEMBER"/>
    <property type="match status" value="1"/>
</dbReference>
<dbReference type="Pfam" id="PF00752">
    <property type="entry name" value="XPG_N"/>
    <property type="match status" value="1"/>
</dbReference>
<dbReference type="InterPro" id="IPR006084">
    <property type="entry name" value="XPG/Rad2"/>
</dbReference>
<keyword evidence="8" id="KW-0234">DNA repair</keyword>
<keyword evidence="2" id="KW-0540">Nuclease</keyword>
<dbReference type="GO" id="GO:0017108">
    <property type="term" value="F:5'-flap endonuclease activity"/>
    <property type="evidence" value="ECO:0000318"/>
    <property type="project" value="GO_Central"/>
</dbReference>
<organism evidence="12 13">
    <name type="scientific">Hordeum vulgare subsp. vulgare</name>
    <name type="common">Domesticated barley</name>
    <dbReference type="NCBI Taxonomy" id="112509"/>
    <lineage>
        <taxon>Eukaryota</taxon>
        <taxon>Viridiplantae</taxon>
        <taxon>Streptophyta</taxon>
        <taxon>Embryophyta</taxon>
        <taxon>Tracheophyta</taxon>
        <taxon>Spermatophyta</taxon>
        <taxon>Magnoliopsida</taxon>
        <taxon>Liliopsida</taxon>
        <taxon>Poales</taxon>
        <taxon>Poaceae</taxon>
        <taxon>BOP clade</taxon>
        <taxon>Pooideae</taxon>
        <taxon>Triticodae</taxon>
        <taxon>Triticeae</taxon>
        <taxon>Hordeinae</taxon>
        <taxon>Hordeum</taxon>
    </lineage>
</organism>
<evidence type="ECO:0000313" key="12">
    <source>
        <dbReference type="EnsemblPlants" id="HORVU.MOREX.r3.3HG0218480.1"/>
    </source>
</evidence>
<dbReference type="SUPFAM" id="SSF88723">
    <property type="entry name" value="PIN domain-like"/>
    <property type="match status" value="1"/>
</dbReference>
<dbReference type="Pfam" id="PF00867">
    <property type="entry name" value="XPG_I"/>
    <property type="match status" value="1"/>
</dbReference>
<dbReference type="GO" id="GO:0046872">
    <property type="term" value="F:metal ion binding"/>
    <property type="evidence" value="ECO:0007669"/>
    <property type="project" value="UniProtKB-KW"/>
</dbReference>
<dbReference type="SMR" id="A0A8I7B8S0"/>
<sequence length="515" mass="58193">MHACMQSVEREREREGGREASVGMGVRGGFWKALQPYARQEGSGYLRGRRVAVDLSSWIVSAMSTKSPTRRNIFFRTLSLFSKMGAFPVFVLDGMPSPLKARATSDPFTRCVHECVQLLGHLGMPILRAKGEAEALCAQLNREGKVDACITSDSDAFLCGAHTVIKVFRSNAKEPFECYNMAHIQDGIGLTRTRMIAMALLIGNDYDLQGVPGVGLETALDFVQLFHQDNILDELRAISKGIYPPAAFASQCPSFHKARDRDLNWKTNNVLKRLAAHPNFPNEEIIKLYLCDDNLDTESDVPSLVWNEQPNIEALVDMLSYGKWGKSDIGRHMLPMLSTIYLREMAASSNSKSKSLLLILDDDHQYEFHSVKRIKIIHGQPYYLVQWKSSHADNHNRMFVCTDEDIQLVDAAFPNEARRLKWLKGREKSSTADCRNRFLGPKEEKSRSKRGMLTNNNMLETPKRATRPKDFYRSKMLVQLSIKDFYRSKKPHIETGETSTRKSSAVSLTSHLPLG</sequence>
<evidence type="ECO:0000256" key="10">
    <source>
        <dbReference type="SAM" id="MobiDB-lite"/>
    </source>
</evidence>
<keyword evidence="3" id="KW-0479">Metal-binding</keyword>
<evidence type="ECO:0000256" key="4">
    <source>
        <dbReference type="ARBA" id="ARBA00022759"/>
    </source>
</evidence>
<evidence type="ECO:0000259" key="11">
    <source>
        <dbReference type="SMART" id="SM00484"/>
    </source>
</evidence>
<proteinExistence type="inferred from homology"/>
<dbReference type="InterPro" id="IPR036279">
    <property type="entry name" value="5-3_exonuclease_C_sf"/>
</dbReference>
<evidence type="ECO:0000256" key="6">
    <source>
        <dbReference type="ARBA" id="ARBA00022801"/>
    </source>
</evidence>
<reference evidence="12" key="3">
    <citation type="submission" date="2022-01" db="UniProtKB">
        <authorList>
            <consortium name="EnsemblPlants"/>
        </authorList>
    </citation>
    <scope>IDENTIFICATION</scope>
    <source>
        <strain evidence="12">subsp. vulgare</strain>
    </source>
</reference>
<evidence type="ECO:0000256" key="8">
    <source>
        <dbReference type="ARBA" id="ARBA00023204"/>
    </source>
</evidence>
<feature type="compositionally biased region" description="Polar residues" evidence="10">
    <location>
        <begin position="496"/>
        <end position="515"/>
    </location>
</feature>
<evidence type="ECO:0000256" key="3">
    <source>
        <dbReference type="ARBA" id="ARBA00022723"/>
    </source>
</evidence>
<keyword evidence="6" id="KW-0378">Hydrolase</keyword>
<reference evidence="12" key="2">
    <citation type="submission" date="2020-10" db="EMBL/GenBank/DDBJ databases">
        <authorList>
            <person name="Scholz U."/>
            <person name="Mascher M."/>
            <person name="Fiebig A."/>
        </authorList>
    </citation>
    <scope>NUCLEOTIDE SEQUENCE [LARGE SCALE GENOMIC DNA]</scope>
    <source>
        <strain evidence="12">cv. Morex</strain>
    </source>
</reference>
<evidence type="ECO:0000256" key="2">
    <source>
        <dbReference type="ARBA" id="ARBA00022722"/>
    </source>
</evidence>
<dbReference type="Gramene" id="HORVU.MOREX.r3.3HG0218480.1">
    <property type="protein sequence ID" value="HORVU.MOREX.r3.3HG0218480.1"/>
    <property type="gene ID" value="HORVU.MOREX.r3.3HG0218480"/>
</dbReference>
<dbReference type="GO" id="GO:0009555">
    <property type="term" value="P:pollen development"/>
    <property type="evidence" value="ECO:0000318"/>
    <property type="project" value="GO_Central"/>
</dbReference>
<dbReference type="SMART" id="SM00484">
    <property type="entry name" value="XPGI"/>
    <property type="match status" value="1"/>
</dbReference>
<reference evidence="13" key="1">
    <citation type="journal article" date="2012" name="Nature">
        <title>A physical, genetic and functional sequence assembly of the barley genome.</title>
        <authorList>
            <consortium name="The International Barley Genome Sequencing Consortium"/>
            <person name="Mayer K.F."/>
            <person name="Waugh R."/>
            <person name="Brown J.W."/>
            <person name="Schulman A."/>
            <person name="Langridge P."/>
            <person name="Platzer M."/>
            <person name="Fincher G.B."/>
            <person name="Muehlbauer G.J."/>
            <person name="Sato K."/>
            <person name="Close T.J."/>
            <person name="Wise R.P."/>
            <person name="Stein N."/>
        </authorList>
    </citation>
    <scope>NUCLEOTIDE SEQUENCE [LARGE SCALE GENOMIC DNA]</scope>
    <source>
        <strain evidence="13">cv. Morex</strain>
    </source>
</reference>
<keyword evidence="4" id="KW-0255">Endonuclease</keyword>
<protein>
    <recommendedName>
        <fullName evidence="11">XPG-I domain-containing protein</fullName>
    </recommendedName>
</protein>
<evidence type="ECO:0000256" key="7">
    <source>
        <dbReference type="ARBA" id="ARBA00022842"/>
    </source>
</evidence>
<comment type="similarity">
    <text evidence="9">Belongs to the XPG/RAD2 endonuclease family. GEN subfamily.</text>
</comment>
<dbReference type="EnsemblPlants" id="HORVU.MOREX.r3.3HG0218480.1">
    <property type="protein sequence ID" value="HORVU.MOREX.r3.3HG0218480.1"/>
    <property type="gene ID" value="HORVU.MOREX.r3.3HG0218480"/>
</dbReference>
<keyword evidence="7" id="KW-0460">Magnesium</keyword>
<feature type="region of interest" description="Disordered" evidence="10">
    <location>
        <begin position="493"/>
        <end position="515"/>
    </location>
</feature>
<dbReference type="PANTHER" id="PTHR11081:SF59">
    <property type="entry name" value="FI23547P1"/>
    <property type="match status" value="1"/>
</dbReference>
<evidence type="ECO:0000313" key="13">
    <source>
        <dbReference type="Proteomes" id="UP000011116"/>
    </source>
</evidence>
<name>A0A8I7B8S0_HORVV</name>
<keyword evidence="13" id="KW-1185">Reference proteome</keyword>
<dbReference type="Gene3D" id="3.40.50.1010">
    <property type="entry name" value="5'-nuclease"/>
    <property type="match status" value="2"/>
</dbReference>
<dbReference type="SUPFAM" id="SSF47807">
    <property type="entry name" value="5' to 3' exonuclease, C-terminal subdomain"/>
    <property type="match status" value="1"/>
</dbReference>
<dbReference type="Gene3D" id="1.10.150.20">
    <property type="entry name" value="5' to 3' exonuclease, C-terminal subdomain"/>
    <property type="match status" value="1"/>
</dbReference>
<dbReference type="InterPro" id="IPR029060">
    <property type="entry name" value="PIN-like_dom_sf"/>
</dbReference>
<dbReference type="PRINTS" id="PR00853">
    <property type="entry name" value="XPGRADSUPER"/>
</dbReference>